<dbReference type="InterPro" id="IPR036890">
    <property type="entry name" value="HATPase_C_sf"/>
</dbReference>
<feature type="domain" description="PAC" evidence="10">
    <location>
        <begin position="1028"/>
        <end position="1080"/>
    </location>
</feature>
<dbReference type="PANTHER" id="PTHR43304:SF1">
    <property type="entry name" value="PAC DOMAIN-CONTAINING PROTEIN"/>
    <property type="match status" value="1"/>
</dbReference>
<dbReference type="SMART" id="SM00388">
    <property type="entry name" value="HisKA"/>
    <property type="match status" value="1"/>
</dbReference>
<feature type="domain" description="PAS" evidence="9">
    <location>
        <begin position="137"/>
        <end position="207"/>
    </location>
</feature>
<feature type="domain" description="PAS" evidence="9">
    <location>
        <begin position="954"/>
        <end position="1009"/>
    </location>
</feature>
<dbReference type="Pfam" id="PF02518">
    <property type="entry name" value="HATPase_c"/>
    <property type="match status" value="1"/>
</dbReference>
<feature type="domain" description="PAC" evidence="10">
    <location>
        <begin position="774"/>
        <end position="826"/>
    </location>
</feature>
<dbReference type="InterPro" id="IPR013655">
    <property type="entry name" value="PAS_fold_3"/>
</dbReference>
<feature type="domain" description="PAC" evidence="10">
    <location>
        <begin position="538"/>
        <end position="589"/>
    </location>
</feature>
<dbReference type="InterPro" id="IPR001610">
    <property type="entry name" value="PAC"/>
</dbReference>
<evidence type="ECO:0000259" key="8">
    <source>
        <dbReference type="PROSITE" id="PS50109"/>
    </source>
</evidence>
<keyword evidence="7" id="KW-0902">Two-component regulatory system</keyword>
<dbReference type="Gene3D" id="3.30.565.10">
    <property type="entry name" value="Histidine kinase-like ATPase, C-terminal domain"/>
    <property type="match status" value="1"/>
</dbReference>
<dbReference type="InterPro" id="IPR036097">
    <property type="entry name" value="HisK_dim/P_sf"/>
</dbReference>
<dbReference type="Pfam" id="PF13185">
    <property type="entry name" value="GAF_2"/>
    <property type="match status" value="1"/>
</dbReference>
<dbReference type="SMART" id="SM00387">
    <property type="entry name" value="HATPase_c"/>
    <property type="match status" value="1"/>
</dbReference>
<dbReference type="EC" id="2.7.13.3" evidence="3"/>
<dbReference type="CDD" id="cd00082">
    <property type="entry name" value="HisKA"/>
    <property type="match status" value="1"/>
</dbReference>
<dbReference type="SUPFAM" id="SSF55874">
    <property type="entry name" value="ATPase domain of HSP90 chaperone/DNA topoisomerase II/histidine kinase"/>
    <property type="match status" value="1"/>
</dbReference>
<dbReference type="SUPFAM" id="SSF55781">
    <property type="entry name" value="GAF domain-like"/>
    <property type="match status" value="2"/>
</dbReference>
<dbReference type="CDD" id="cd00130">
    <property type="entry name" value="PAS"/>
    <property type="match status" value="6"/>
</dbReference>
<evidence type="ECO:0000313" key="12">
    <source>
        <dbReference type="Proteomes" id="UP000612282"/>
    </source>
</evidence>
<dbReference type="Pfam" id="PF08448">
    <property type="entry name" value="PAS_4"/>
    <property type="match status" value="1"/>
</dbReference>
<sequence length="1313" mass="141206">MGVGFLEPLVDRPVLAEAFARSPVPKVVTSLAPGEVGTLSEVNEAFCELLGYRRDQLIGRSWRGLVTDEDVEALNTALSSMVAGRARYASIERILLRSDGTPVWVRAQTVVVNDAAGRAYAVGEIVDSSGRKALAQSEARFRTMIDSSPIAMAVLGPDGDWLRTNPAVAALFGYTGLELAQVPLPVMVHPDDRAEVVAALAEMVAGVRDEFRGRRTFRHRDGRQLSCLLCVTALRGGPGIAVQILVQIVDVTETAVAERVTARETERLRSTIAVQREIAEVGNDRDALLRVVVERALDVLTAGDSAGVQILDRATGLLRSAVATGRLAGREVPEMRPADSLSGIALTSGSAVRCDDTGSDPRVNRPASRTTGMRSLLLAPLRAPGSEPLGVLMVGSARAAAFTEADEQQLTLLADALGAALRHAEDIAARDESLARSTAALRSLEQERAAVMTALHQLARSERQFAEVFDHSPIAKIVIGLHGADRGRIVLANPAFCRLLGYRESEALGLRLWDVTTRPIEELEQAMRILESGTQTRGVRESVLVRRDGSHLAVMSATSAIVDDQGVTGAVIQLLDMTAEREAQAAAERELRRLRHTLAVQREILAVAADRDATMRVVAERAVDLFPAADGAAIELADGTTLAQGVAVGIASTLVAPLHGGAGALKVTSRRPGAFDDADEQQLALLADSLSSAMRHADDTVQRTRALGELEVSENRFRLTVDNSPLGVALCSLQPGEVGRFVQVNPAMTVITGYSAAELVTMTDADLQRHRDAGLAERRYRHKDGRTIWVAVRAAVVRGPDGAPRYVVNQIEDVTARRAADAELRRHARALELIPDAVIVRELDGTIRWWNAGASDLYGWPLAAVQGKITHQLLATVFPGAMTGDEHARLMLRDGRWDGPLDHLTADGRTVTVLSRQVLHQPAPEADGESAPQILEINTDVTAARAAELALAESEQRFRGQFANSAVGQVIQALDGRLVTANAAYAAMLGRSVDELASFGVADLLDPEDLIEHTRLSAGLFAGEAEAYTHQSRLRHADGHRIDAEATVSLVRDTTGRPKHFIAVVTDVSARRAAERARDDAAAALAGRATELEAANQLKLDIIGMLGHEIGNPLTAIRGHAEVLLDDWPRLTDERRGRAIDAIYRQAGRLDDIVQEVLAMVTIEAGTIHADRQALSVRTEIGRALSLLDEIVPVLGEDARVVVHPGHLQQILINLLSNAAKYGGGATSIRIDDTGRRIRITVEDHGPGVPDEFRSRLFDRLARADRDARNVAGTGLGLYIVRGLAHANHGEIRYEPRPGGGSRFVLELQSAVD</sequence>
<feature type="domain" description="PAS" evidence="9">
    <location>
        <begin position="37"/>
        <end position="85"/>
    </location>
</feature>
<evidence type="ECO:0000259" key="9">
    <source>
        <dbReference type="PROSITE" id="PS50112"/>
    </source>
</evidence>
<dbReference type="InterPro" id="IPR029016">
    <property type="entry name" value="GAF-like_dom_sf"/>
</dbReference>
<dbReference type="PROSITE" id="PS50112">
    <property type="entry name" value="PAS"/>
    <property type="match status" value="5"/>
</dbReference>
<dbReference type="Gene3D" id="3.30.450.40">
    <property type="match status" value="1"/>
</dbReference>
<protein>
    <recommendedName>
        <fullName evidence="3">histidine kinase</fullName>
        <ecNumber evidence="3">2.7.13.3</ecNumber>
    </recommendedName>
</protein>
<dbReference type="Gene3D" id="1.10.287.130">
    <property type="match status" value="1"/>
</dbReference>
<evidence type="ECO:0000256" key="6">
    <source>
        <dbReference type="ARBA" id="ARBA00022777"/>
    </source>
</evidence>
<comment type="catalytic activity">
    <reaction evidence="1">
        <text>ATP + protein L-histidine = ADP + protein N-phospho-L-histidine.</text>
        <dbReference type="EC" id="2.7.13.3"/>
    </reaction>
</comment>
<evidence type="ECO:0000256" key="4">
    <source>
        <dbReference type="ARBA" id="ARBA00022553"/>
    </source>
</evidence>
<dbReference type="InterPro" id="IPR003018">
    <property type="entry name" value="GAF"/>
</dbReference>
<evidence type="ECO:0000313" key="11">
    <source>
        <dbReference type="EMBL" id="GID57667.1"/>
    </source>
</evidence>
<dbReference type="SMART" id="SM00065">
    <property type="entry name" value="GAF"/>
    <property type="match status" value="1"/>
</dbReference>
<comment type="caution">
    <text evidence="11">The sequence shown here is derived from an EMBL/GenBank/DDBJ whole genome shotgun (WGS) entry which is preliminary data.</text>
</comment>
<dbReference type="Pfam" id="PF00989">
    <property type="entry name" value="PAS"/>
    <property type="match status" value="1"/>
</dbReference>
<organism evidence="11 12">
    <name type="scientific">Actinoplanes couchii</name>
    <dbReference type="NCBI Taxonomy" id="403638"/>
    <lineage>
        <taxon>Bacteria</taxon>
        <taxon>Bacillati</taxon>
        <taxon>Actinomycetota</taxon>
        <taxon>Actinomycetes</taxon>
        <taxon>Micromonosporales</taxon>
        <taxon>Micromonosporaceae</taxon>
        <taxon>Actinoplanes</taxon>
    </lineage>
</organism>
<feature type="domain" description="Histidine kinase" evidence="8">
    <location>
        <begin position="1105"/>
        <end position="1312"/>
    </location>
</feature>
<dbReference type="Pfam" id="PF00512">
    <property type="entry name" value="HisKA"/>
    <property type="match status" value="1"/>
</dbReference>
<dbReference type="InterPro" id="IPR005467">
    <property type="entry name" value="His_kinase_dom"/>
</dbReference>
<feature type="domain" description="PAS" evidence="9">
    <location>
        <begin position="823"/>
        <end position="868"/>
    </location>
</feature>
<dbReference type="InterPro" id="IPR052162">
    <property type="entry name" value="Sensor_kinase/Photoreceptor"/>
</dbReference>
<dbReference type="Pfam" id="PF08447">
    <property type="entry name" value="PAS_3"/>
    <property type="match status" value="2"/>
</dbReference>
<dbReference type="EMBL" id="BOMG01000075">
    <property type="protein sequence ID" value="GID57667.1"/>
    <property type="molecule type" value="Genomic_DNA"/>
</dbReference>
<dbReference type="InterPro" id="IPR013767">
    <property type="entry name" value="PAS_fold"/>
</dbReference>
<evidence type="ECO:0000259" key="10">
    <source>
        <dbReference type="PROSITE" id="PS50113"/>
    </source>
</evidence>
<dbReference type="InterPro" id="IPR004358">
    <property type="entry name" value="Sig_transdc_His_kin-like_C"/>
</dbReference>
<keyword evidence="6" id="KW-0418">Kinase</keyword>
<dbReference type="Pfam" id="PF13188">
    <property type="entry name" value="PAS_8"/>
    <property type="match status" value="1"/>
</dbReference>
<evidence type="ECO:0000256" key="1">
    <source>
        <dbReference type="ARBA" id="ARBA00000085"/>
    </source>
</evidence>
<gene>
    <name evidence="11" type="ORF">Aco03nite_060710</name>
</gene>
<dbReference type="InterPro" id="IPR000014">
    <property type="entry name" value="PAS"/>
</dbReference>
<dbReference type="Pfam" id="PF13426">
    <property type="entry name" value="PAS_9"/>
    <property type="match status" value="1"/>
</dbReference>
<dbReference type="Gene3D" id="3.30.450.20">
    <property type="entry name" value="PAS domain"/>
    <property type="match status" value="6"/>
</dbReference>
<feature type="domain" description="PAC" evidence="10">
    <location>
        <begin position="89"/>
        <end position="140"/>
    </location>
</feature>
<keyword evidence="12" id="KW-1185">Reference proteome</keyword>
<evidence type="ECO:0000256" key="3">
    <source>
        <dbReference type="ARBA" id="ARBA00012438"/>
    </source>
</evidence>
<dbReference type="SUPFAM" id="SSF55785">
    <property type="entry name" value="PYP-like sensor domain (PAS domain)"/>
    <property type="match status" value="6"/>
</dbReference>
<dbReference type="InterPro" id="IPR000700">
    <property type="entry name" value="PAS-assoc_C"/>
</dbReference>
<dbReference type="Proteomes" id="UP000612282">
    <property type="component" value="Unassembled WGS sequence"/>
</dbReference>
<evidence type="ECO:0000256" key="2">
    <source>
        <dbReference type="ARBA" id="ARBA00004236"/>
    </source>
</evidence>
<feature type="domain" description="PAS" evidence="9">
    <location>
        <begin position="461"/>
        <end position="509"/>
    </location>
</feature>
<accession>A0ABQ3XGP4</accession>
<dbReference type="SMART" id="SM00091">
    <property type="entry name" value="PAS"/>
    <property type="match status" value="6"/>
</dbReference>
<dbReference type="RefSeq" id="WP_203800792.1">
    <property type="nucleotide sequence ID" value="NZ_BAAAQE010000099.1"/>
</dbReference>
<evidence type="ECO:0000256" key="7">
    <source>
        <dbReference type="ARBA" id="ARBA00023012"/>
    </source>
</evidence>
<dbReference type="InterPro" id="IPR003594">
    <property type="entry name" value="HATPase_dom"/>
</dbReference>
<comment type="subcellular location">
    <subcellularLocation>
        <location evidence="2">Cell membrane</location>
    </subcellularLocation>
</comment>
<dbReference type="PROSITE" id="PS50109">
    <property type="entry name" value="HIS_KIN"/>
    <property type="match status" value="1"/>
</dbReference>
<keyword evidence="4" id="KW-0597">Phosphoprotein</keyword>
<dbReference type="PRINTS" id="PR00344">
    <property type="entry name" value="BCTRLSENSOR"/>
</dbReference>
<dbReference type="InterPro" id="IPR035965">
    <property type="entry name" value="PAS-like_dom_sf"/>
</dbReference>
<evidence type="ECO:0000256" key="5">
    <source>
        <dbReference type="ARBA" id="ARBA00022679"/>
    </source>
</evidence>
<dbReference type="InterPro" id="IPR013656">
    <property type="entry name" value="PAS_4"/>
</dbReference>
<dbReference type="SMART" id="SM00086">
    <property type="entry name" value="PAC"/>
    <property type="match status" value="5"/>
</dbReference>
<dbReference type="NCBIfam" id="TIGR00229">
    <property type="entry name" value="sensory_box"/>
    <property type="match status" value="5"/>
</dbReference>
<name>A0ABQ3XGP4_9ACTN</name>
<proteinExistence type="predicted"/>
<dbReference type="PROSITE" id="PS50113">
    <property type="entry name" value="PAC"/>
    <property type="match status" value="4"/>
</dbReference>
<keyword evidence="5" id="KW-0808">Transferase</keyword>
<dbReference type="SUPFAM" id="SSF47384">
    <property type="entry name" value="Homodimeric domain of signal transducing histidine kinase"/>
    <property type="match status" value="1"/>
</dbReference>
<dbReference type="InterPro" id="IPR003661">
    <property type="entry name" value="HisK_dim/P_dom"/>
</dbReference>
<dbReference type="PANTHER" id="PTHR43304">
    <property type="entry name" value="PHYTOCHROME-LIKE PROTEIN CPH1"/>
    <property type="match status" value="1"/>
</dbReference>
<reference evidence="11 12" key="1">
    <citation type="submission" date="2021-01" db="EMBL/GenBank/DDBJ databases">
        <title>Whole genome shotgun sequence of Actinoplanes couchii NBRC 106145.</title>
        <authorList>
            <person name="Komaki H."/>
            <person name="Tamura T."/>
        </authorList>
    </citation>
    <scope>NUCLEOTIDE SEQUENCE [LARGE SCALE GENOMIC DNA]</scope>
    <source>
        <strain evidence="11 12">NBRC 106145</strain>
    </source>
</reference>